<keyword evidence="1" id="KW-1133">Transmembrane helix</keyword>
<sequence length="307" mass="36721">MSEIKDEEQIPRKFYKRLDNHADISILQKLRSYTAALAFVTDNEGRIILAQLARNIELIVSKYPENYVKRCRDINYWLNDKIKKYEEKTRQNISSEALTVFNDIKWKKGGKDVNVCQQNPEPYGTKHVDLMKNLDDYCEIRDNNGCNALKNKNECLKYNEYIRERKEYFSSEINHKCSTPVCNRNNYKINDYCSLNNIDDTFPEINCEVLYKKEVLQETVPTIRERSPLEIGFFIIVSFILFYLFILFLEKFTPVGSIISRFRRRKYDLKRNIERVFDDRHSLYHSDTMPADSENKRYYIEYARPHN</sequence>
<organism evidence="2 3">
    <name type="scientific">Plasmodium vivax</name>
    <name type="common">malaria parasite P. vivax</name>
    <dbReference type="NCBI Taxonomy" id="5855"/>
    <lineage>
        <taxon>Eukaryota</taxon>
        <taxon>Sar</taxon>
        <taxon>Alveolata</taxon>
        <taxon>Apicomplexa</taxon>
        <taxon>Aconoidasida</taxon>
        <taxon>Haemosporida</taxon>
        <taxon>Plasmodiidae</taxon>
        <taxon>Plasmodium</taxon>
        <taxon>Plasmodium (Plasmodium)</taxon>
    </lineage>
</organism>
<feature type="transmembrane region" description="Helical" evidence="1">
    <location>
        <begin position="231"/>
        <end position="249"/>
    </location>
</feature>
<evidence type="ECO:0000256" key="1">
    <source>
        <dbReference type="SAM" id="Phobius"/>
    </source>
</evidence>
<dbReference type="InterPro" id="IPR008780">
    <property type="entry name" value="Plasmodium_Vir"/>
</dbReference>
<reference evidence="2" key="1">
    <citation type="submission" date="2021-09" db="EMBL/GenBank/DDBJ databases">
        <authorList>
            <consortium name="Pathogen Informatics"/>
        </authorList>
    </citation>
    <scope>NUCLEOTIDE SEQUENCE</scope>
    <source>
        <strain evidence="2">PvW1</strain>
    </source>
</reference>
<keyword evidence="1" id="KW-0812">Transmembrane</keyword>
<dbReference type="AlphaFoldDB" id="A0A8S4H9F5"/>
<dbReference type="EMBL" id="CAJZCX010000006">
    <property type="protein sequence ID" value="CAG9475295.1"/>
    <property type="molecule type" value="Genomic_DNA"/>
</dbReference>
<comment type="caution">
    <text evidence="2">The sequence shown here is derived from an EMBL/GenBank/DDBJ whole genome shotgun (WGS) entry which is preliminary data.</text>
</comment>
<dbReference type="Pfam" id="PF05795">
    <property type="entry name" value="Plasmodium_Vir"/>
    <property type="match status" value="2"/>
</dbReference>
<accession>A0A8S4H9F5</accession>
<gene>
    <name evidence="2" type="ORF">PVW1_130005500</name>
</gene>
<evidence type="ECO:0000313" key="3">
    <source>
        <dbReference type="Proteomes" id="UP000779233"/>
    </source>
</evidence>
<evidence type="ECO:0000313" key="2">
    <source>
        <dbReference type="EMBL" id="CAG9475295.1"/>
    </source>
</evidence>
<name>A0A8S4H9F5_PLAVI</name>
<keyword evidence="1" id="KW-0472">Membrane</keyword>
<dbReference type="Proteomes" id="UP000779233">
    <property type="component" value="Unassembled WGS sequence"/>
</dbReference>
<dbReference type="VEuPathDB" id="PlasmoDB:PVPAM_130013200"/>
<proteinExistence type="predicted"/>
<protein>
    <submittedName>
        <fullName evidence="2">(malaria parasite P. vivax) hypothetical protein</fullName>
    </submittedName>
</protein>